<proteinExistence type="evidence at transcript level"/>
<dbReference type="InterPro" id="IPR019775">
    <property type="entry name" value="WD40_repeat_CS"/>
</dbReference>
<dbReference type="GO" id="GO:0008168">
    <property type="term" value="F:methyltransferase activity"/>
    <property type="evidence" value="ECO:0007669"/>
    <property type="project" value="UniProtKB-KW"/>
</dbReference>
<dbReference type="GO" id="GO:0043527">
    <property type="term" value="C:tRNA methyltransferase complex"/>
    <property type="evidence" value="ECO:0007669"/>
    <property type="project" value="TreeGrafter"/>
</dbReference>
<dbReference type="GO" id="GO:0005829">
    <property type="term" value="C:cytosol"/>
    <property type="evidence" value="ECO:0007669"/>
    <property type="project" value="TreeGrafter"/>
</dbReference>
<comment type="subcellular location">
    <subcellularLocation>
        <location evidence="1">Nucleus</location>
    </subcellularLocation>
</comment>
<dbReference type="HAMAP" id="MF_03056">
    <property type="entry name" value="TRM82"/>
    <property type="match status" value="1"/>
</dbReference>
<dbReference type="InterPro" id="IPR036322">
    <property type="entry name" value="WD40_repeat_dom_sf"/>
</dbReference>
<dbReference type="InterPro" id="IPR028884">
    <property type="entry name" value="Trm82"/>
</dbReference>
<dbReference type="PROSITE" id="PS50082">
    <property type="entry name" value="WD_REPEATS_2"/>
    <property type="match status" value="1"/>
</dbReference>
<keyword evidence="7" id="KW-0489">Methyltransferase</keyword>
<dbReference type="OrthoDB" id="371245at2759"/>
<name>T2MFC7_HYDVU</name>
<dbReference type="GO" id="GO:0005634">
    <property type="term" value="C:nucleus"/>
    <property type="evidence" value="ECO:0007669"/>
    <property type="project" value="UniProtKB-SubCell"/>
</dbReference>
<sequence length="384" mass="43103">SNKNPAFFVAWYTKVKQTLPNEMSVFISSNRKSLLAISVKNSLKIIELEKNEAILSYVNQLTSVKEEQNEVDIIAHKFSPDSCYFAAITGNKKLFVWKMADKNVCCTMDIGKRPTCLSFEHDKNTVVVGDKSGDVYQCALEETKPKLLLGHLSMVLDVILTPDCSFIISADRDEKIRVSSYPMSFCIHSFCLGHTGMVSCISLISTDRLVSVSSDLTLRLWDFKKGIQLSESVQLPKDCIVSHLEVCSNEIAIMAERLTELRIYRVDNDLIRFHSVIKLHSTLLSFTYVAENNIAVVLKDSSRPFVMLRLVEDVYTEVNHELCLAISSHIGMDFSLLPEPSTLIQLLKPVNGKRSFQAITPEATINIESSSISNYSKKTKTAVK</sequence>
<dbReference type="PANTHER" id="PTHR16288">
    <property type="entry name" value="WD40 REPEAT PROTEIN 4"/>
    <property type="match status" value="1"/>
</dbReference>
<dbReference type="EMBL" id="HAAD01004425">
    <property type="protein sequence ID" value="CDG70657.1"/>
    <property type="molecule type" value="mRNA"/>
</dbReference>
<dbReference type="PROSITE" id="PS00678">
    <property type="entry name" value="WD_REPEATS_1"/>
    <property type="match status" value="1"/>
</dbReference>
<evidence type="ECO:0000313" key="7">
    <source>
        <dbReference type="EMBL" id="CDG70657.1"/>
    </source>
</evidence>
<evidence type="ECO:0000256" key="6">
    <source>
        <dbReference type="PROSITE-ProRule" id="PRU00221"/>
    </source>
</evidence>
<dbReference type="Pfam" id="PF00400">
    <property type="entry name" value="WD40"/>
    <property type="match status" value="2"/>
</dbReference>
<dbReference type="AlphaFoldDB" id="T2MFC7"/>
<evidence type="ECO:0000256" key="5">
    <source>
        <dbReference type="ARBA" id="ARBA00023242"/>
    </source>
</evidence>
<keyword evidence="3" id="KW-0819">tRNA processing</keyword>
<keyword evidence="2 6" id="KW-0853">WD repeat</keyword>
<evidence type="ECO:0000256" key="1">
    <source>
        <dbReference type="ARBA" id="ARBA00004123"/>
    </source>
</evidence>
<evidence type="ECO:0000256" key="2">
    <source>
        <dbReference type="ARBA" id="ARBA00022574"/>
    </source>
</evidence>
<dbReference type="SMART" id="SM00320">
    <property type="entry name" value="WD40"/>
    <property type="match status" value="4"/>
</dbReference>
<gene>
    <name evidence="7" type="primary">WDR4</name>
</gene>
<dbReference type="GO" id="GO:0006400">
    <property type="term" value="P:tRNA modification"/>
    <property type="evidence" value="ECO:0007669"/>
    <property type="project" value="TreeGrafter"/>
</dbReference>
<dbReference type="InterPro" id="IPR015943">
    <property type="entry name" value="WD40/YVTN_repeat-like_dom_sf"/>
</dbReference>
<keyword evidence="4" id="KW-0677">Repeat</keyword>
<organism evidence="7">
    <name type="scientific">Hydra vulgaris</name>
    <name type="common">Hydra</name>
    <name type="synonym">Hydra attenuata</name>
    <dbReference type="NCBI Taxonomy" id="6087"/>
    <lineage>
        <taxon>Eukaryota</taxon>
        <taxon>Metazoa</taxon>
        <taxon>Cnidaria</taxon>
        <taxon>Hydrozoa</taxon>
        <taxon>Hydroidolina</taxon>
        <taxon>Anthoathecata</taxon>
        <taxon>Aplanulata</taxon>
        <taxon>Hydridae</taxon>
        <taxon>Hydra</taxon>
    </lineage>
</organism>
<accession>T2MFC7</accession>
<feature type="non-terminal residue" evidence="7">
    <location>
        <position position="1"/>
    </location>
</feature>
<evidence type="ECO:0000256" key="4">
    <source>
        <dbReference type="ARBA" id="ARBA00022737"/>
    </source>
</evidence>
<dbReference type="GO" id="GO:0036265">
    <property type="term" value="P:RNA (guanine-N7)-methylation"/>
    <property type="evidence" value="ECO:0007669"/>
    <property type="project" value="InterPro"/>
</dbReference>
<feature type="repeat" description="WD" evidence="6">
    <location>
        <begin position="191"/>
        <end position="231"/>
    </location>
</feature>
<keyword evidence="7" id="KW-0808">Transferase</keyword>
<dbReference type="InterPro" id="IPR001680">
    <property type="entry name" value="WD40_rpt"/>
</dbReference>
<dbReference type="Gene3D" id="2.130.10.10">
    <property type="entry name" value="YVTN repeat-like/Quinoprotein amine dehydrogenase"/>
    <property type="match status" value="1"/>
</dbReference>
<dbReference type="SUPFAM" id="SSF50978">
    <property type="entry name" value="WD40 repeat-like"/>
    <property type="match status" value="1"/>
</dbReference>
<protein>
    <submittedName>
        <fullName evidence="7">tRNA (Guanine-N(7)-)-methyltransferase subunit WDR4</fullName>
    </submittedName>
</protein>
<keyword evidence="5" id="KW-0539">Nucleus</keyword>
<dbReference type="PANTHER" id="PTHR16288:SF0">
    <property type="entry name" value="TRNA (GUANINE-N(7)-)-METHYLTRANSFERASE NON-CATALYTIC SUBUNIT WDR4"/>
    <property type="match status" value="1"/>
</dbReference>
<evidence type="ECO:0000256" key="3">
    <source>
        <dbReference type="ARBA" id="ARBA00022694"/>
    </source>
</evidence>
<reference evidence="7" key="1">
    <citation type="journal article" date="2013" name="Genome Biol. Evol.">
        <title>Punctuated emergences of genetic and phenotypic innovations in eumetazoan, bilaterian, euteleostome, and hominidae ancestors.</title>
        <authorList>
            <person name="Wenger Y."/>
            <person name="Galliot B."/>
        </authorList>
    </citation>
    <scope>NUCLEOTIDE SEQUENCE</scope>
    <source>
        <tissue evidence="7">Whole animals</tissue>
    </source>
</reference>